<protein>
    <recommendedName>
        <fullName evidence="4">EthD domain-containing protein</fullName>
    </recommendedName>
</protein>
<evidence type="ECO:0000313" key="3">
    <source>
        <dbReference type="Proteomes" id="UP000800040"/>
    </source>
</evidence>
<dbReference type="AlphaFoldDB" id="A0A6A5K7T1"/>
<dbReference type="Gene3D" id="3.30.70.100">
    <property type="match status" value="1"/>
</dbReference>
<reference evidence="2" key="1">
    <citation type="submission" date="2020-01" db="EMBL/GenBank/DDBJ databases">
        <authorList>
            <consortium name="DOE Joint Genome Institute"/>
            <person name="Haridas S."/>
            <person name="Albert R."/>
            <person name="Binder M."/>
            <person name="Bloem J."/>
            <person name="Labutti K."/>
            <person name="Salamov A."/>
            <person name="Andreopoulos B."/>
            <person name="Baker S.E."/>
            <person name="Barry K."/>
            <person name="Bills G."/>
            <person name="Bluhm B.H."/>
            <person name="Cannon C."/>
            <person name="Castanera R."/>
            <person name="Culley D.E."/>
            <person name="Daum C."/>
            <person name="Ezra D."/>
            <person name="Gonzalez J.B."/>
            <person name="Henrissat B."/>
            <person name="Kuo A."/>
            <person name="Liang C."/>
            <person name="Lipzen A."/>
            <person name="Lutzoni F."/>
            <person name="Magnuson J."/>
            <person name="Mondo S."/>
            <person name="Nolan M."/>
            <person name="Ohm R."/>
            <person name="Pangilinan J."/>
            <person name="Park H.-J."/>
            <person name="Ramirez L."/>
            <person name="Alfaro M."/>
            <person name="Sun H."/>
            <person name="Tritt A."/>
            <person name="Yoshinaga Y."/>
            <person name="Zwiers L.-H."/>
            <person name="Turgeon B.G."/>
            <person name="Goodwin S.B."/>
            <person name="Spatafora J.W."/>
            <person name="Crous P.W."/>
            <person name="Grigoriev I.V."/>
        </authorList>
    </citation>
    <scope>NUCLEOTIDE SEQUENCE</scope>
    <source>
        <strain evidence="2">P77</strain>
    </source>
</reference>
<dbReference type="EMBL" id="ML975340">
    <property type="protein sequence ID" value="KAF1832360.1"/>
    <property type="molecule type" value="Genomic_DNA"/>
</dbReference>
<comment type="similarity">
    <text evidence="1">Belongs to the tpcK family.</text>
</comment>
<dbReference type="GO" id="GO:0016491">
    <property type="term" value="F:oxidoreductase activity"/>
    <property type="evidence" value="ECO:0007669"/>
    <property type="project" value="InterPro"/>
</dbReference>
<evidence type="ECO:0000313" key="2">
    <source>
        <dbReference type="EMBL" id="KAF1832360.1"/>
    </source>
</evidence>
<dbReference type="InterPro" id="IPR011008">
    <property type="entry name" value="Dimeric_a/b-barrel"/>
</dbReference>
<evidence type="ECO:0000256" key="1">
    <source>
        <dbReference type="ARBA" id="ARBA00005986"/>
    </source>
</evidence>
<keyword evidence="3" id="KW-1185">Reference proteome</keyword>
<dbReference type="SUPFAM" id="SSF54909">
    <property type="entry name" value="Dimeric alpha+beta barrel"/>
    <property type="match status" value="1"/>
</dbReference>
<dbReference type="NCBIfam" id="TIGR02118">
    <property type="entry name" value="EthD family reductase"/>
    <property type="match status" value="1"/>
</dbReference>
<organism evidence="2 3">
    <name type="scientific">Decorospora gaudefroyi</name>
    <dbReference type="NCBI Taxonomy" id="184978"/>
    <lineage>
        <taxon>Eukaryota</taxon>
        <taxon>Fungi</taxon>
        <taxon>Dikarya</taxon>
        <taxon>Ascomycota</taxon>
        <taxon>Pezizomycotina</taxon>
        <taxon>Dothideomycetes</taxon>
        <taxon>Pleosporomycetidae</taxon>
        <taxon>Pleosporales</taxon>
        <taxon>Pleosporineae</taxon>
        <taxon>Pleosporaceae</taxon>
        <taxon>Decorospora</taxon>
    </lineage>
</organism>
<dbReference type="OrthoDB" id="4892971at2759"/>
<dbReference type="Proteomes" id="UP000800040">
    <property type="component" value="Unassembled WGS sequence"/>
</dbReference>
<sequence length="105" mass="11670">MSTSGAHAIVLYPRKEGSTFNADYYLKTHIPLAKKQWEKHGLKSFVVSELNADGPYTYTVVLEWESYEGFGAAMKDEGTKEVMEDVKNFSSEKPVLVHGGIIGRG</sequence>
<dbReference type="InterPro" id="IPR009799">
    <property type="entry name" value="EthD_dom"/>
</dbReference>
<gene>
    <name evidence="2" type="ORF">BDW02DRAFT_571090</name>
</gene>
<name>A0A6A5K7T1_9PLEO</name>
<dbReference type="PANTHER" id="PTHR40260:SF2">
    <property type="entry name" value="BLR8190 PROTEIN"/>
    <property type="match status" value="1"/>
</dbReference>
<dbReference type="PANTHER" id="PTHR40260">
    <property type="entry name" value="BLR8190 PROTEIN"/>
    <property type="match status" value="1"/>
</dbReference>
<evidence type="ECO:0008006" key="4">
    <source>
        <dbReference type="Google" id="ProtNLM"/>
    </source>
</evidence>
<accession>A0A6A5K7T1</accession>
<proteinExistence type="inferred from homology"/>